<proteinExistence type="predicted"/>
<gene>
    <name evidence="3" type="ORF">H2201_008384</name>
</gene>
<feature type="compositionally biased region" description="Basic and acidic residues" evidence="1">
    <location>
        <begin position="307"/>
        <end position="317"/>
    </location>
</feature>
<dbReference type="InterPro" id="IPR013897">
    <property type="entry name" value="Duc1"/>
</dbReference>
<evidence type="ECO:0000256" key="1">
    <source>
        <dbReference type="SAM" id="MobiDB-lite"/>
    </source>
</evidence>
<keyword evidence="4" id="KW-1185">Reference proteome</keyword>
<dbReference type="Pfam" id="PF08588">
    <property type="entry name" value="Duc1"/>
    <property type="match status" value="1"/>
</dbReference>
<dbReference type="Proteomes" id="UP001172684">
    <property type="component" value="Unassembled WGS sequence"/>
</dbReference>
<dbReference type="PANTHER" id="PTHR34826">
    <property type="entry name" value="UPF0590 PROTEIN C409.17C"/>
    <property type="match status" value="1"/>
</dbReference>
<feature type="region of interest" description="Disordered" evidence="1">
    <location>
        <begin position="302"/>
        <end position="352"/>
    </location>
</feature>
<feature type="domain" description="Domain of unknown function at the cortex 1" evidence="2">
    <location>
        <begin position="9"/>
        <end position="296"/>
    </location>
</feature>
<organism evidence="3 4">
    <name type="scientific">Coniosporium apollinis</name>
    <dbReference type="NCBI Taxonomy" id="61459"/>
    <lineage>
        <taxon>Eukaryota</taxon>
        <taxon>Fungi</taxon>
        <taxon>Dikarya</taxon>
        <taxon>Ascomycota</taxon>
        <taxon>Pezizomycotina</taxon>
        <taxon>Dothideomycetes</taxon>
        <taxon>Dothideomycetes incertae sedis</taxon>
        <taxon>Coniosporium</taxon>
    </lineage>
</organism>
<dbReference type="EMBL" id="JAPDRL010000114">
    <property type="protein sequence ID" value="KAJ9656862.1"/>
    <property type="molecule type" value="Genomic_DNA"/>
</dbReference>
<name>A0ABQ9NJU8_9PEZI</name>
<feature type="compositionally biased region" description="Basic and acidic residues" evidence="1">
    <location>
        <begin position="324"/>
        <end position="342"/>
    </location>
</feature>
<evidence type="ECO:0000313" key="4">
    <source>
        <dbReference type="Proteomes" id="UP001172684"/>
    </source>
</evidence>
<evidence type="ECO:0000313" key="3">
    <source>
        <dbReference type="EMBL" id="KAJ9656862.1"/>
    </source>
</evidence>
<dbReference type="PANTHER" id="PTHR34826:SF2">
    <property type="entry name" value="UPF0590 PROTEIN C409.17C"/>
    <property type="match status" value="1"/>
</dbReference>
<reference evidence="3" key="1">
    <citation type="submission" date="2022-10" db="EMBL/GenBank/DDBJ databases">
        <title>Culturing micro-colonial fungi from biological soil crusts in the Mojave desert and describing Neophaeococcomyces mojavensis, and introducing the new genera and species Taxawa tesnikishii.</title>
        <authorList>
            <person name="Kurbessoian T."/>
            <person name="Stajich J.E."/>
        </authorList>
    </citation>
    <scope>NUCLEOTIDE SEQUENCE</scope>
    <source>
        <strain evidence="3">TK_1</strain>
    </source>
</reference>
<comment type="caution">
    <text evidence="3">The sequence shown here is derived from an EMBL/GenBank/DDBJ whole genome shotgun (WGS) entry which is preliminary data.</text>
</comment>
<accession>A0ABQ9NJU8</accession>
<sequence>MAEHTKYMLKVTAGPNYDPSTHHPVHVNTPAPLKISSEHIDASINVRIQDYRGLPKGSPSTSPYFTHPSHTHDRYSIAFTFALKQTLNGNDVVFGNDFDHPIRDRLPPGFNTAFRIVKWMIDPGLDGDVYADEPYLYGPLLSSINIFRVGNSLVGKKEDGGEGEEKAEDGSSAQKALEAETAAAGEEVSDSDVVVLEEGAEGDGQAAREAAHVPADAAARKKYFLQEPRRNEFQFEEGRAYLCDFFNPYLDFNEFALKLPGFTLPIVRYWDGQPLRYVLKNRATNTPLFVIVFTLVPAEEVDQAEGGGERQESKTEETSGASKASKDAADLQASMEKEKLGDDPVFADEGVD</sequence>
<protein>
    <recommendedName>
        <fullName evidence="2">Domain of unknown function at the cortex 1 domain-containing protein</fullName>
    </recommendedName>
</protein>
<evidence type="ECO:0000259" key="2">
    <source>
        <dbReference type="Pfam" id="PF08588"/>
    </source>
</evidence>